<proteinExistence type="predicted"/>
<dbReference type="AlphaFoldDB" id="C7GBK0"/>
<dbReference type="EMBL" id="ABYJ02000104">
    <property type="protein sequence ID" value="EEV00807.1"/>
    <property type="molecule type" value="Genomic_DNA"/>
</dbReference>
<comment type="caution">
    <text evidence="1">The sequence shown here is derived from an EMBL/GenBank/DDBJ whole genome shotgun (WGS) entry which is preliminary data.</text>
</comment>
<sequence length="53" mass="5989">MTEKEKTGCFHTSSFFLYFITSGSGKKLIQSNCLKNCAENQTGCLKKEKVSYE</sequence>
<protein>
    <submittedName>
        <fullName evidence="1">Uncharacterized protein</fullName>
    </submittedName>
</protein>
<evidence type="ECO:0000313" key="1">
    <source>
        <dbReference type="EMBL" id="EEV00807.1"/>
    </source>
</evidence>
<dbReference type="HOGENOM" id="CLU_3065813_0_0_9"/>
<organism evidence="1 2">
    <name type="scientific">Roseburia intestinalis L1-82</name>
    <dbReference type="NCBI Taxonomy" id="536231"/>
    <lineage>
        <taxon>Bacteria</taxon>
        <taxon>Bacillati</taxon>
        <taxon>Bacillota</taxon>
        <taxon>Clostridia</taxon>
        <taxon>Lachnospirales</taxon>
        <taxon>Lachnospiraceae</taxon>
        <taxon>Roseburia</taxon>
    </lineage>
</organism>
<name>C7GBK0_9FIRM</name>
<reference evidence="1 2" key="1">
    <citation type="submission" date="2009-08" db="EMBL/GenBank/DDBJ databases">
        <authorList>
            <person name="Weinstock G."/>
            <person name="Sodergren E."/>
            <person name="Clifton S."/>
            <person name="Fulton L."/>
            <person name="Fulton B."/>
            <person name="Courtney L."/>
            <person name="Fronick C."/>
            <person name="Harrison M."/>
            <person name="Strong C."/>
            <person name="Farmer C."/>
            <person name="Delahaunty K."/>
            <person name="Markovic C."/>
            <person name="Hall O."/>
            <person name="Minx P."/>
            <person name="Tomlinson C."/>
            <person name="Mitreva M."/>
            <person name="Nelson J."/>
            <person name="Hou S."/>
            <person name="Wollam A."/>
            <person name="Pepin K.H."/>
            <person name="Johnson M."/>
            <person name="Bhonagiri V."/>
            <person name="Nash W.E."/>
            <person name="Warren W."/>
            <person name="Chinwalla A."/>
            <person name="Mardis E.R."/>
            <person name="Wilson R.K."/>
        </authorList>
    </citation>
    <scope>NUCLEOTIDE SEQUENCE [LARGE SCALE GENOMIC DNA]</scope>
    <source>
        <strain evidence="1 2">L1-82</strain>
    </source>
</reference>
<accession>C7GBK0</accession>
<dbReference type="Proteomes" id="UP000004828">
    <property type="component" value="Unassembled WGS sequence"/>
</dbReference>
<gene>
    <name evidence="1" type="ORF">ROSINTL182_07284</name>
</gene>
<evidence type="ECO:0000313" key="2">
    <source>
        <dbReference type="Proteomes" id="UP000004828"/>
    </source>
</evidence>